<dbReference type="AlphaFoldDB" id="A0A1E3VXU6"/>
<dbReference type="Gene3D" id="3.40.50.150">
    <property type="entry name" value="Vaccinia Virus protein VP39"/>
    <property type="match status" value="1"/>
</dbReference>
<feature type="binding site" evidence="6">
    <location>
        <position position="232"/>
    </location>
    <ligand>
        <name>S-adenosyl-L-methionine</name>
        <dbReference type="ChEBI" id="CHEBI:59789"/>
    </ligand>
</feature>
<proteinExistence type="inferred from homology"/>
<accession>A0A1E3VXU6</accession>
<comment type="caution">
    <text evidence="7">The sequence shown here is derived from an EMBL/GenBank/DDBJ whole genome shotgun (WGS) entry which is preliminary data.</text>
</comment>
<gene>
    <name evidence="6" type="primary">prmA</name>
    <name evidence="7" type="ORF">AUC69_11655</name>
</gene>
<comment type="function">
    <text evidence="6">Methylates ribosomal protein L11.</text>
</comment>
<evidence type="ECO:0000313" key="8">
    <source>
        <dbReference type="Proteomes" id="UP000094472"/>
    </source>
</evidence>
<keyword evidence="5 6" id="KW-0949">S-adenosyl-L-methionine</keyword>
<dbReference type="InterPro" id="IPR050078">
    <property type="entry name" value="Ribosomal_L11_MeTrfase_PrmA"/>
</dbReference>
<name>A0A1E3VXU6_9HYPH</name>
<dbReference type="InterPro" id="IPR004498">
    <property type="entry name" value="Ribosomal_PrmA_MeTrfase"/>
</dbReference>
<evidence type="ECO:0000256" key="6">
    <source>
        <dbReference type="HAMAP-Rule" id="MF_00735"/>
    </source>
</evidence>
<dbReference type="EC" id="2.1.1.-" evidence="6"/>
<organism evidence="7 8">
    <name type="scientific">Methyloceanibacter superfactus</name>
    <dbReference type="NCBI Taxonomy" id="1774969"/>
    <lineage>
        <taxon>Bacteria</taxon>
        <taxon>Pseudomonadati</taxon>
        <taxon>Pseudomonadota</taxon>
        <taxon>Alphaproteobacteria</taxon>
        <taxon>Hyphomicrobiales</taxon>
        <taxon>Hyphomicrobiaceae</taxon>
        <taxon>Methyloceanibacter</taxon>
    </lineage>
</organism>
<keyword evidence="8" id="KW-1185">Reference proteome</keyword>
<evidence type="ECO:0000256" key="2">
    <source>
        <dbReference type="ARBA" id="ARBA00022490"/>
    </source>
</evidence>
<feature type="binding site" evidence="6">
    <location>
        <position position="186"/>
    </location>
    <ligand>
        <name>S-adenosyl-L-methionine</name>
        <dbReference type="ChEBI" id="CHEBI:59789"/>
    </ligand>
</feature>
<dbReference type="CDD" id="cd02440">
    <property type="entry name" value="AdoMet_MTases"/>
    <property type="match status" value="1"/>
</dbReference>
<dbReference type="OrthoDB" id="9785995at2"/>
<dbReference type="RefSeq" id="WP_069441823.1">
    <property type="nucleotide sequence ID" value="NZ_LPWF01000025.1"/>
</dbReference>
<evidence type="ECO:0000256" key="5">
    <source>
        <dbReference type="ARBA" id="ARBA00022691"/>
    </source>
</evidence>
<dbReference type="SUPFAM" id="SSF53335">
    <property type="entry name" value="S-adenosyl-L-methionine-dependent methyltransferases"/>
    <property type="match status" value="1"/>
</dbReference>
<evidence type="ECO:0000256" key="4">
    <source>
        <dbReference type="ARBA" id="ARBA00022679"/>
    </source>
</evidence>
<dbReference type="Pfam" id="PF06325">
    <property type="entry name" value="PrmA"/>
    <property type="match status" value="1"/>
</dbReference>
<feature type="binding site" evidence="6">
    <location>
        <position position="164"/>
    </location>
    <ligand>
        <name>S-adenosyl-L-methionine</name>
        <dbReference type="ChEBI" id="CHEBI:59789"/>
    </ligand>
</feature>
<evidence type="ECO:0000256" key="3">
    <source>
        <dbReference type="ARBA" id="ARBA00022603"/>
    </source>
</evidence>
<keyword evidence="3 6" id="KW-0489">Methyltransferase</keyword>
<dbReference type="EMBL" id="LPWF01000025">
    <property type="protein sequence ID" value="ODR97736.1"/>
    <property type="molecule type" value="Genomic_DNA"/>
</dbReference>
<comment type="similarity">
    <text evidence="1 6">Belongs to the methyltransferase superfamily. PrmA family.</text>
</comment>
<dbReference type="PANTHER" id="PTHR43648:SF1">
    <property type="entry name" value="ELECTRON TRANSFER FLAVOPROTEIN BETA SUBUNIT LYSINE METHYLTRANSFERASE"/>
    <property type="match status" value="1"/>
</dbReference>
<dbReference type="Proteomes" id="UP000094472">
    <property type="component" value="Unassembled WGS sequence"/>
</dbReference>
<dbReference type="PANTHER" id="PTHR43648">
    <property type="entry name" value="ELECTRON TRANSFER FLAVOPROTEIN BETA SUBUNIT LYSINE METHYLTRANSFERASE"/>
    <property type="match status" value="1"/>
</dbReference>
<comment type="catalytic activity">
    <reaction evidence="6">
        <text>L-lysyl-[protein] + 3 S-adenosyl-L-methionine = N(6),N(6),N(6)-trimethyl-L-lysyl-[protein] + 3 S-adenosyl-L-homocysteine + 3 H(+)</text>
        <dbReference type="Rhea" id="RHEA:54192"/>
        <dbReference type="Rhea" id="RHEA-COMP:9752"/>
        <dbReference type="Rhea" id="RHEA-COMP:13826"/>
        <dbReference type="ChEBI" id="CHEBI:15378"/>
        <dbReference type="ChEBI" id="CHEBI:29969"/>
        <dbReference type="ChEBI" id="CHEBI:57856"/>
        <dbReference type="ChEBI" id="CHEBI:59789"/>
        <dbReference type="ChEBI" id="CHEBI:61961"/>
    </reaction>
</comment>
<dbReference type="STRING" id="1774969.AUC69_11655"/>
<evidence type="ECO:0000256" key="1">
    <source>
        <dbReference type="ARBA" id="ARBA00009741"/>
    </source>
</evidence>
<dbReference type="HAMAP" id="MF_00735">
    <property type="entry name" value="Methyltr_PrmA"/>
    <property type="match status" value="1"/>
</dbReference>
<comment type="subcellular location">
    <subcellularLocation>
        <location evidence="6">Cytoplasm</location>
    </subcellularLocation>
</comment>
<reference evidence="7 8" key="1">
    <citation type="journal article" date="2016" name="Environ. Microbiol.">
        <title>New Methyloceanibacter diversity from North Sea sediments includes methanotroph containing solely the soluble methane monooxygenase.</title>
        <authorList>
            <person name="Vekeman B."/>
            <person name="Kerckhof F.M."/>
            <person name="Cremers G."/>
            <person name="de Vos P."/>
            <person name="Vandamme P."/>
            <person name="Boon N."/>
            <person name="Op den Camp H.J."/>
            <person name="Heylen K."/>
        </authorList>
    </citation>
    <scope>NUCLEOTIDE SEQUENCE [LARGE SCALE GENOMIC DNA]</scope>
    <source>
        <strain evidence="7 8">R-67175</strain>
    </source>
</reference>
<dbReference type="GO" id="GO:0008276">
    <property type="term" value="F:protein methyltransferase activity"/>
    <property type="evidence" value="ECO:0007669"/>
    <property type="project" value="UniProtKB-UniRule"/>
</dbReference>
<dbReference type="GO" id="GO:0005737">
    <property type="term" value="C:cytoplasm"/>
    <property type="evidence" value="ECO:0007669"/>
    <property type="project" value="UniProtKB-SubCell"/>
</dbReference>
<feature type="binding site" evidence="6">
    <location>
        <position position="141"/>
    </location>
    <ligand>
        <name>S-adenosyl-L-methionine</name>
        <dbReference type="ChEBI" id="CHEBI:59789"/>
    </ligand>
</feature>
<keyword evidence="2 6" id="KW-0963">Cytoplasm</keyword>
<dbReference type="InterPro" id="IPR029063">
    <property type="entry name" value="SAM-dependent_MTases_sf"/>
</dbReference>
<evidence type="ECO:0000313" key="7">
    <source>
        <dbReference type="EMBL" id="ODR97736.1"/>
    </source>
</evidence>
<dbReference type="GO" id="GO:0032259">
    <property type="term" value="P:methylation"/>
    <property type="evidence" value="ECO:0007669"/>
    <property type="project" value="UniProtKB-KW"/>
</dbReference>
<sequence>METDSQTGSTFRATVEAAPDTAGRIARALDEAEEMPALSVSYFDLGNGQYEVSALYGEMPAEGTLAALIGKAADGDAVTPLTIEEMANQDWVTLSQGQRGPVRAGRFVIHGSHDRDTIPPSRFTIEIDASNAFGTAHHASTRGCLLALDELAKRGRPDLVLDLGTGSGVLAIAAARAFDRPVVATDNDPVAVAIAADNARKAGVAQQVHAVVAEGFAHPALRRIRPDLILANILARPLSGLAPAMAKSLLPGGLAILSGLTAAQGRAIEARYCGLGFTLEKRIILDGWATLVLGRRSASILRD</sequence>
<protein>
    <recommendedName>
        <fullName evidence="6">Ribosomal protein L11 methyltransferase</fullName>
        <shortName evidence="6">L11 Mtase</shortName>
        <ecNumber evidence="6">2.1.1.-</ecNumber>
    </recommendedName>
</protein>
<keyword evidence="4 6" id="KW-0808">Transferase</keyword>